<feature type="region of interest" description="Disordered" evidence="1">
    <location>
        <begin position="1"/>
        <end position="71"/>
    </location>
</feature>
<dbReference type="AlphaFoldDB" id="A0A7J0DXP8"/>
<protein>
    <submittedName>
        <fullName evidence="2">Ubiquitin system component Cue protein</fullName>
    </submittedName>
</protein>
<evidence type="ECO:0000313" key="3">
    <source>
        <dbReference type="Proteomes" id="UP000585474"/>
    </source>
</evidence>
<feature type="compositionally biased region" description="Polar residues" evidence="1">
    <location>
        <begin position="21"/>
        <end position="45"/>
    </location>
</feature>
<keyword evidence="3" id="KW-1185">Reference proteome</keyword>
<sequence>MSNRYAHNTGFAKTQKKFVPKTTTPDSIPRDSQSTPTLSNSLRQSLSRESDAARVTSSAAGPTSPGNRGNFVNYLPQDEAVAAGRGADEGGLDPMEAQRVVDYLNRELSRLLKLSPRDFWREVASDPSLYNLLESFLQFRSRWYDFPYRGVKGIVAGIIVGEFELSRRVFMTLYRISSNRDPGARAADSLSPKDHAGIVLSYFTLTSVCKKLLSDLGI</sequence>
<reference evidence="3" key="1">
    <citation type="submission" date="2019-07" db="EMBL/GenBank/DDBJ databases">
        <title>De Novo Assembly of kiwifruit Actinidia rufa.</title>
        <authorList>
            <person name="Sugita-Konishi S."/>
            <person name="Sato K."/>
            <person name="Mori E."/>
            <person name="Abe Y."/>
            <person name="Kisaki G."/>
            <person name="Hamano K."/>
            <person name="Suezawa K."/>
            <person name="Otani M."/>
            <person name="Fukuda T."/>
            <person name="Manabe T."/>
            <person name="Gomi K."/>
            <person name="Tabuchi M."/>
            <person name="Akimitsu K."/>
            <person name="Kataoka I."/>
        </authorList>
    </citation>
    <scope>NUCLEOTIDE SEQUENCE [LARGE SCALE GENOMIC DNA]</scope>
    <source>
        <strain evidence="3">cv. Fuchu</strain>
    </source>
</reference>
<dbReference type="PANTHER" id="PTHR21494:SF0">
    <property type="entry name" value="ACTIVATING SIGNAL COINTEGRATOR 1 COMPLEX SUBUNIT 2"/>
    <property type="match status" value="1"/>
</dbReference>
<dbReference type="EMBL" id="BJWL01000433">
    <property type="protein sequence ID" value="GFS44165.1"/>
    <property type="molecule type" value="Genomic_DNA"/>
</dbReference>
<evidence type="ECO:0000313" key="2">
    <source>
        <dbReference type="EMBL" id="GFS44165.1"/>
    </source>
</evidence>
<feature type="compositionally biased region" description="Polar residues" evidence="1">
    <location>
        <begin position="55"/>
        <end position="67"/>
    </location>
</feature>
<evidence type="ECO:0000256" key="1">
    <source>
        <dbReference type="SAM" id="MobiDB-lite"/>
    </source>
</evidence>
<organism evidence="2 3">
    <name type="scientific">Actinidia rufa</name>
    <dbReference type="NCBI Taxonomy" id="165716"/>
    <lineage>
        <taxon>Eukaryota</taxon>
        <taxon>Viridiplantae</taxon>
        <taxon>Streptophyta</taxon>
        <taxon>Embryophyta</taxon>
        <taxon>Tracheophyta</taxon>
        <taxon>Spermatophyta</taxon>
        <taxon>Magnoliopsida</taxon>
        <taxon>eudicotyledons</taxon>
        <taxon>Gunneridae</taxon>
        <taxon>Pentapetalae</taxon>
        <taxon>asterids</taxon>
        <taxon>Ericales</taxon>
        <taxon>Actinidiaceae</taxon>
        <taxon>Actinidia</taxon>
    </lineage>
</organism>
<gene>
    <name evidence="2" type="ORF">Acr_00g0088910</name>
</gene>
<proteinExistence type="predicted"/>
<comment type="caution">
    <text evidence="2">The sequence shown here is derived from an EMBL/GenBank/DDBJ whole genome shotgun (WGS) entry which is preliminary data.</text>
</comment>
<dbReference type="InterPro" id="IPR052586">
    <property type="entry name" value="ASCC2"/>
</dbReference>
<dbReference type="Proteomes" id="UP000585474">
    <property type="component" value="Unassembled WGS sequence"/>
</dbReference>
<accession>A0A7J0DXP8</accession>
<dbReference type="GO" id="GO:0043130">
    <property type="term" value="F:ubiquitin binding"/>
    <property type="evidence" value="ECO:0007669"/>
    <property type="project" value="TreeGrafter"/>
</dbReference>
<dbReference type="OrthoDB" id="1740980at2759"/>
<name>A0A7J0DXP8_9ERIC</name>
<dbReference type="PANTHER" id="PTHR21494">
    <property type="entry name" value="ACTIVATING SIGNAL COINTEGRATOR 1 COMPLEX SUBUNIT 2 ASC-1 COMPLEX SUBUNIT P100"/>
    <property type="match status" value="1"/>
</dbReference>